<dbReference type="Pfam" id="PF02811">
    <property type="entry name" value="PHP"/>
    <property type="match status" value="1"/>
</dbReference>
<comment type="caution">
    <text evidence="2">The sequence shown here is derived from an EMBL/GenBank/DDBJ whole genome shotgun (WGS) entry which is preliminary data.</text>
</comment>
<evidence type="ECO:0000313" key="2">
    <source>
        <dbReference type="EMBL" id="MFC4013463.1"/>
    </source>
</evidence>
<protein>
    <submittedName>
        <fullName evidence="2">PHP domain-containing protein</fullName>
    </submittedName>
</protein>
<dbReference type="Gene3D" id="1.10.150.650">
    <property type="match status" value="1"/>
</dbReference>
<evidence type="ECO:0000313" key="3">
    <source>
        <dbReference type="Proteomes" id="UP001595851"/>
    </source>
</evidence>
<name>A0ABV8GKU3_9ACTN</name>
<dbReference type="CDD" id="cd07438">
    <property type="entry name" value="PHP_HisPPase_AMP"/>
    <property type="match status" value="1"/>
</dbReference>
<dbReference type="SMART" id="SM00481">
    <property type="entry name" value="POLIIIAc"/>
    <property type="match status" value="1"/>
</dbReference>
<dbReference type="EMBL" id="JBHSBI010000027">
    <property type="protein sequence ID" value="MFC4013463.1"/>
    <property type="molecule type" value="Genomic_DNA"/>
</dbReference>
<proteinExistence type="predicted"/>
<dbReference type="SUPFAM" id="SSF89550">
    <property type="entry name" value="PHP domain-like"/>
    <property type="match status" value="1"/>
</dbReference>
<dbReference type="RefSeq" id="WP_379533320.1">
    <property type="nucleotide sequence ID" value="NZ_JBHSBI010000027.1"/>
</dbReference>
<organism evidence="2 3">
    <name type="scientific">Nonomuraea purpurea</name>
    <dbReference type="NCBI Taxonomy" id="1849276"/>
    <lineage>
        <taxon>Bacteria</taxon>
        <taxon>Bacillati</taxon>
        <taxon>Actinomycetota</taxon>
        <taxon>Actinomycetes</taxon>
        <taxon>Streptosporangiales</taxon>
        <taxon>Streptosporangiaceae</taxon>
        <taxon>Nonomuraea</taxon>
    </lineage>
</organism>
<sequence length="286" mass="30420">MRIDLHSHSTASDGTQPPADVVRRARAQGLDVLALTDHDTVRGHREAIEALPAGLTLVPGMELSCRRAGQSIHLLAYLFDPLDPELVAECARITQAREVRAKLTVERLVELGVPVTWEQVAELAGGSPIGRPHIARAMVVAGAIAEPALAFTPEWIGAGGRAHVTRYALDPERAVRLVRAAGGVAVLAHPKARRRGEEVPDEWIAELARAGLFGVEADHLDHDADARAHVRGLAGELGLAVTGSSDDHGELTGHRLGCETTAAEVYERLTATATGARPVTTGRREA</sequence>
<dbReference type="PANTHER" id="PTHR42924:SF3">
    <property type="entry name" value="POLYMERASE_HISTIDINOL PHOSPHATASE N-TERMINAL DOMAIN-CONTAINING PROTEIN"/>
    <property type="match status" value="1"/>
</dbReference>
<feature type="domain" description="Polymerase/histidinol phosphatase N-terminal" evidence="1">
    <location>
        <begin position="3"/>
        <end position="67"/>
    </location>
</feature>
<dbReference type="InterPro" id="IPR004013">
    <property type="entry name" value="PHP_dom"/>
</dbReference>
<dbReference type="Gene3D" id="3.20.20.140">
    <property type="entry name" value="Metal-dependent hydrolases"/>
    <property type="match status" value="1"/>
</dbReference>
<evidence type="ECO:0000259" key="1">
    <source>
        <dbReference type="SMART" id="SM00481"/>
    </source>
</evidence>
<dbReference type="PANTHER" id="PTHR42924">
    <property type="entry name" value="EXONUCLEASE"/>
    <property type="match status" value="1"/>
</dbReference>
<dbReference type="InterPro" id="IPR052018">
    <property type="entry name" value="PHP_domain"/>
</dbReference>
<dbReference type="InterPro" id="IPR003141">
    <property type="entry name" value="Pol/His_phosphatase_N"/>
</dbReference>
<reference evidence="3" key="1">
    <citation type="journal article" date="2019" name="Int. J. Syst. Evol. Microbiol.">
        <title>The Global Catalogue of Microorganisms (GCM) 10K type strain sequencing project: providing services to taxonomists for standard genome sequencing and annotation.</title>
        <authorList>
            <consortium name="The Broad Institute Genomics Platform"/>
            <consortium name="The Broad Institute Genome Sequencing Center for Infectious Disease"/>
            <person name="Wu L."/>
            <person name="Ma J."/>
        </authorList>
    </citation>
    <scope>NUCLEOTIDE SEQUENCE [LARGE SCALE GENOMIC DNA]</scope>
    <source>
        <strain evidence="3">TBRC 1276</strain>
    </source>
</reference>
<dbReference type="InterPro" id="IPR016195">
    <property type="entry name" value="Pol/histidinol_Pase-like"/>
</dbReference>
<keyword evidence="3" id="KW-1185">Reference proteome</keyword>
<gene>
    <name evidence="2" type="ORF">ACFOY2_39985</name>
</gene>
<accession>A0ABV8GKU3</accession>
<dbReference type="Proteomes" id="UP001595851">
    <property type="component" value="Unassembled WGS sequence"/>
</dbReference>